<evidence type="ECO:0008006" key="4">
    <source>
        <dbReference type="Google" id="ProtNLM"/>
    </source>
</evidence>
<sequence>MFLRRGLAALALSLLLLLVQGTASAHELDHATGAHDAPCALHVFANDMPGTPASLPTLPSLPRPLAICRTATVATPTFSSHRPFAARAPPAPV</sequence>
<proteinExistence type="predicted"/>
<name>A0A1F6T3M8_9PROT</name>
<accession>A0A1F6T3M8</accession>
<dbReference type="STRING" id="1817756.A2140_06560"/>
<comment type="caution">
    <text evidence="2">The sequence shown here is derived from an EMBL/GenBank/DDBJ whole genome shotgun (WGS) entry which is preliminary data.</text>
</comment>
<reference evidence="2 3" key="1">
    <citation type="journal article" date="2016" name="Nat. Commun.">
        <title>Thousands of microbial genomes shed light on interconnected biogeochemical processes in an aquifer system.</title>
        <authorList>
            <person name="Anantharaman K."/>
            <person name="Brown C.T."/>
            <person name="Hug L.A."/>
            <person name="Sharon I."/>
            <person name="Castelle C.J."/>
            <person name="Probst A.J."/>
            <person name="Thomas B.C."/>
            <person name="Singh A."/>
            <person name="Wilkins M.J."/>
            <person name="Karaoz U."/>
            <person name="Brodie E.L."/>
            <person name="Williams K.H."/>
            <person name="Hubbard S.S."/>
            <person name="Banfield J.F."/>
        </authorList>
    </citation>
    <scope>NUCLEOTIDE SEQUENCE [LARGE SCALE GENOMIC DNA]</scope>
</reference>
<dbReference type="AlphaFoldDB" id="A0A1F6T3M8"/>
<gene>
    <name evidence="2" type="ORF">A2140_06560</name>
</gene>
<evidence type="ECO:0000313" key="3">
    <source>
        <dbReference type="Proteomes" id="UP000178379"/>
    </source>
</evidence>
<protein>
    <recommendedName>
        <fullName evidence="4">Cobalt transporter</fullName>
    </recommendedName>
</protein>
<feature type="chain" id="PRO_5009526542" description="Cobalt transporter" evidence="1">
    <location>
        <begin position="26"/>
        <end position="93"/>
    </location>
</feature>
<dbReference type="Proteomes" id="UP000178379">
    <property type="component" value="Unassembled WGS sequence"/>
</dbReference>
<organism evidence="2 3">
    <name type="scientific">Candidatus Muproteobacteria bacterium RBG_16_62_13</name>
    <dbReference type="NCBI Taxonomy" id="1817756"/>
    <lineage>
        <taxon>Bacteria</taxon>
        <taxon>Pseudomonadati</taxon>
        <taxon>Pseudomonadota</taxon>
        <taxon>Candidatus Muproteobacteria</taxon>
    </lineage>
</organism>
<evidence type="ECO:0000256" key="1">
    <source>
        <dbReference type="SAM" id="SignalP"/>
    </source>
</evidence>
<evidence type="ECO:0000313" key="2">
    <source>
        <dbReference type="EMBL" id="OGI39760.1"/>
    </source>
</evidence>
<dbReference type="EMBL" id="MFSQ01000085">
    <property type="protein sequence ID" value="OGI39760.1"/>
    <property type="molecule type" value="Genomic_DNA"/>
</dbReference>
<feature type="signal peptide" evidence="1">
    <location>
        <begin position="1"/>
        <end position="25"/>
    </location>
</feature>
<keyword evidence="1" id="KW-0732">Signal</keyword>